<feature type="chain" id="PRO_5026758053" evidence="6">
    <location>
        <begin position="26"/>
        <end position="874"/>
    </location>
</feature>
<feature type="domain" description="TonB-dependent receptor plug" evidence="7">
    <location>
        <begin position="57"/>
        <end position="152"/>
    </location>
</feature>
<organism evidence="9 10">
    <name type="scientific">Duganella lactea</name>
    <dbReference type="NCBI Taxonomy" id="2692173"/>
    <lineage>
        <taxon>Bacteria</taxon>
        <taxon>Pseudomonadati</taxon>
        <taxon>Pseudomonadota</taxon>
        <taxon>Betaproteobacteria</taxon>
        <taxon>Burkholderiales</taxon>
        <taxon>Oxalobacteraceae</taxon>
        <taxon>Telluria group</taxon>
        <taxon>Duganella</taxon>
    </lineage>
</organism>
<dbReference type="InterPro" id="IPR041700">
    <property type="entry name" value="OMP_b-brl_3"/>
</dbReference>
<dbReference type="Gene3D" id="2.40.170.20">
    <property type="entry name" value="TonB-dependent receptor, beta-barrel domain"/>
    <property type="match status" value="1"/>
</dbReference>
<evidence type="ECO:0000256" key="2">
    <source>
        <dbReference type="ARBA" id="ARBA00009810"/>
    </source>
</evidence>
<dbReference type="AlphaFoldDB" id="A0A6L8MJN6"/>
<feature type="region of interest" description="Disordered" evidence="5">
    <location>
        <begin position="640"/>
        <end position="659"/>
    </location>
</feature>
<feature type="compositionally biased region" description="Polar residues" evidence="5">
    <location>
        <begin position="640"/>
        <end position="658"/>
    </location>
</feature>
<comment type="subcellular location">
    <subcellularLocation>
        <location evidence="1">Cell outer membrane</location>
    </subcellularLocation>
</comment>
<dbReference type="PANTHER" id="PTHR40980:SF3">
    <property type="entry name" value="TONB-DEPENDENT RECEPTOR-LIKE BETA-BARREL DOMAIN-CONTAINING PROTEIN"/>
    <property type="match status" value="1"/>
</dbReference>
<dbReference type="RefSeq" id="WP_161019209.1">
    <property type="nucleotide sequence ID" value="NZ_WWCP01000008.1"/>
</dbReference>
<protein>
    <submittedName>
        <fullName evidence="9">TonB-dependent receptor</fullName>
    </submittedName>
</protein>
<accession>A0A6L8MJN6</accession>
<dbReference type="InterPro" id="IPR036942">
    <property type="entry name" value="Beta-barrel_TonB_sf"/>
</dbReference>
<reference evidence="9 10" key="1">
    <citation type="submission" date="2019-12" db="EMBL/GenBank/DDBJ databases">
        <title>Novel species isolated from a subtropical stream in China.</title>
        <authorList>
            <person name="Lu H."/>
        </authorList>
    </citation>
    <scope>NUCLEOTIDE SEQUENCE [LARGE SCALE GENOMIC DNA]</scope>
    <source>
        <strain evidence="9 10">FT50W</strain>
    </source>
</reference>
<evidence type="ECO:0000313" key="10">
    <source>
        <dbReference type="Proteomes" id="UP000474565"/>
    </source>
</evidence>
<evidence type="ECO:0000256" key="4">
    <source>
        <dbReference type="ARBA" id="ARBA00023237"/>
    </source>
</evidence>
<evidence type="ECO:0000259" key="8">
    <source>
        <dbReference type="Pfam" id="PF14905"/>
    </source>
</evidence>
<comment type="similarity">
    <text evidence="2">Belongs to the TonB-dependent receptor family.</text>
</comment>
<evidence type="ECO:0000313" key="9">
    <source>
        <dbReference type="EMBL" id="MYM82142.1"/>
    </source>
</evidence>
<dbReference type="InterPro" id="IPR012910">
    <property type="entry name" value="Plug_dom"/>
</dbReference>
<gene>
    <name evidence="9" type="ORF">GTP44_09280</name>
</gene>
<feature type="domain" description="Outer membrane protein beta-barrel" evidence="8">
    <location>
        <begin position="527"/>
        <end position="869"/>
    </location>
</feature>
<dbReference type="Proteomes" id="UP000474565">
    <property type="component" value="Unassembled WGS sequence"/>
</dbReference>
<sequence length="874" mass="94796">MKQKKVSWLIATLFTSPLLVQQAFAQEAAAPAATGDIQQVNVTGIRASVRNALAAKEASNSIVEVVSSEDIGKLPDTTIAESLARLPGLSSGLDRGNASQIVARGMGPRFIGATLNGRELASSEPNRAVRFEQFPSESISGATVYKTQSADLVEGGVATTIDLQTVSPLRYNGRQINLKADALYYPLAKEIPGADKTAPRIGGVYIDQFANKTIGAAIAFSYQDQPSVQKNIQHWGFNENTADQVVAGGKTGKAPWGFQDEARHGKDKRSSVLGKVEFKPNNDVLITADTYYAQAKIDERGLQHWVDGVGNWGGTNSAAFSNLDVRDGYIVGGTINNASLINNDFKYVQDTSVAASGLNGKFTAGDWKVETDLSTSHARRGSQWSDIRQYANGGVPVSWSFTGDERQVYSYGIDSTNPANFVAPTLYVDKNGQVKDLLNAVSVSAARPIENSIISRLKIGIRASDREKSYHQTTWTLSPLAGSTIPSSAYETVNVSGFPGFFALKDFDGTVSSAFGANALNPNGQTRESWQVQGDAVAGWKVKERSTSAYVQGDLDGEAFGKTYRGNVGVRLVHTKQTGYGVQPQANNVLADTSDGTSYTEILPSMNLIFNMDEAQERQIRFSVARAMSRAPIDEMRGSRNLSVNTDTSQPLTGSAGNPQLKPMMANQLDLAYQWYFAKGSLLSAGVFYKQVQRYIAITTEQATFNGRVATVTRSVNGEGGNIRGLELAYQQAFTSLPAPFDGLGIASNYAYTNSSIREQVPTTNPFPVEGLMKHNGGVTLWYEKAGYEARLSANYHSEFVRNPSWDAGKLLVNDAETYVTLNLAKQLTPNLQLRFGIDNLTNQKAVYTSGNIPYQQEVTEFGRRYNLGLSFKL</sequence>
<dbReference type="InterPro" id="IPR037066">
    <property type="entry name" value="Plug_dom_sf"/>
</dbReference>
<comment type="caution">
    <text evidence="9">The sequence shown here is derived from an EMBL/GenBank/DDBJ whole genome shotgun (WGS) entry which is preliminary data.</text>
</comment>
<dbReference type="GO" id="GO:0009279">
    <property type="term" value="C:cell outer membrane"/>
    <property type="evidence" value="ECO:0007669"/>
    <property type="project" value="UniProtKB-SubCell"/>
</dbReference>
<dbReference type="InterPro" id="IPR010104">
    <property type="entry name" value="TonB_rcpt_bac"/>
</dbReference>
<dbReference type="EMBL" id="WWCP01000008">
    <property type="protein sequence ID" value="MYM82142.1"/>
    <property type="molecule type" value="Genomic_DNA"/>
</dbReference>
<evidence type="ECO:0000259" key="7">
    <source>
        <dbReference type="Pfam" id="PF07715"/>
    </source>
</evidence>
<dbReference type="Gene3D" id="2.170.130.10">
    <property type="entry name" value="TonB-dependent receptor, plug domain"/>
    <property type="match status" value="1"/>
</dbReference>
<keyword evidence="9" id="KW-0675">Receptor</keyword>
<keyword evidence="6" id="KW-0732">Signal</keyword>
<dbReference type="Pfam" id="PF14905">
    <property type="entry name" value="OMP_b-brl_3"/>
    <property type="match status" value="1"/>
</dbReference>
<evidence type="ECO:0000256" key="6">
    <source>
        <dbReference type="SAM" id="SignalP"/>
    </source>
</evidence>
<evidence type="ECO:0000256" key="1">
    <source>
        <dbReference type="ARBA" id="ARBA00004442"/>
    </source>
</evidence>
<dbReference type="SUPFAM" id="SSF56935">
    <property type="entry name" value="Porins"/>
    <property type="match status" value="1"/>
</dbReference>
<evidence type="ECO:0000256" key="3">
    <source>
        <dbReference type="ARBA" id="ARBA00023136"/>
    </source>
</evidence>
<dbReference type="CDD" id="cd01347">
    <property type="entry name" value="ligand_gated_channel"/>
    <property type="match status" value="1"/>
</dbReference>
<keyword evidence="3" id="KW-0472">Membrane</keyword>
<dbReference type="Pfam" id="PF07715">
    <property type="entry name" value="Plug"/>
    <property type="match status" value="1"/>
</dbReference>
<name>A0A6L8MJN6_9BURK</name>
<evidence type="ECO:0000256" key="5">
    <source>
        <dbReference type="SAM" id="MobiDB-lite"/>
    </source>
</evidence>
<dbReference type="NCBIfam" id="TIGR01782">
    <property type="entry name" value="TonB-Xanth-Caul"/>
    <property type="match status" value="1"/>
</dbReference>
<feature type="signal peptide" evidence="6">
    <location>
        <begin position="1"/>
        <end position="25"/>
    </location>
</feature>
<keyword evidence="4" id="KW-0998">Cell outer membrane</keyword>
<proteinExistence type="inferred from homology"/>
<dbReference type="PANTHER" id="PTHR40980">
    <property type="entry name" value="PLUG DOMAIN-CONTAINING PROTEIN"/>
    <property type="match status" value="1"/>
</dbReference>